<evidence type="ECO:0000313" key="1">
    <source>
        <dbReference type="EnsemblMetazoa" id="Aqu2.1.01780_001"/>
    </source>
</evidence>
<protein>
    <submittedName>
        <fullName evidence="1">Uncharacterized protein</fullName>
    </submittedName>
</protein>
<sequence length="54" mass="6061">MITKYIHTSDKLFGNKRITLINPSITLVHYLDVSASGSCRKVTPASLKRQLTDQ</sequence>
<proteinExistence type="predicted"/>
<reference evidence="1" key="1">
    <citation type="submission" date="2017-05" db="UniProtKB">
        <authorList>
            <consortium name="EnsemblMetazoa"/>
        </authorList>
    </citation>
    <scope>IDENTIFICATION</scope>
</reference>
<dbReference type="AlphaFoldDB" id="A0A1X7SIB6"/>
<dbReference type="EnsemblMetazoa" id="Aqu2.1.01780_001">
    <property type="protein sequence ID" value="Aqu2.1.01780_001"/>
    <property type="gene ID" value="Aqu2.1.01780"/>
</dbReference>
<dbReference type="InParanoid" id="A0A1X7SIB6"/>
<organism evidence="1">
    <name type="scientific">Amphimedon queenslandica</name>
    <name type="common">Sponge</name>
    <dbReference type="NCBI Taxonomy" id="400682"/>
    <lineage>
        <taxon>Eukaryota</taxon>
        <taxon>Metazoa</taxon>
        <taxon>Porifera</taxon>
        <taxon>Demospongiae</taxon>
        <taxon>Heteroscleromorpha</taxon>
        <taxon>Haplosclerida</taxon>
        <taxon>Niphatidae</taxon>
        <taxon>Amphimedon</taxon>
    </lineage>
</organism>
<name>A0A1X7SIB6_AMPQE</name>
<accession>A0A1X7SIB6</accession>